<dbReference type="InterPro" id="IPR013783">
    <property type="entry name" value="Ig-like_fold"/>
</dbReference>
<dbReference type="Pfam" id="PF00041">
    <property type="entry name" value="fn3"/>
    <property type="match status" value="1"/>
</dbReference>
<evidence type="ECO:0000259" key="2">
    <source>
        <dbReference type="PROSITE" id="PS50853"/>
    </source>
</evidence>
<proteinExistence type="predicted"/>
<dbReference type="Proteomes" id="UP000695022">
    <property type="component" value="Unplaced"/>
</dbReference>
<accession>A0ABM1E5M8</accession>
<evidence type="ECO:0000256" key="1">
    <source>
        <dbReference type="SAM" id="MobiDB-lite"/>
    </source>
</evidence>
<dbReference type="InterPro" id="IPR036116">
    <property type="entry name" value="FN3_sf"/>
</dbReference>
<sequence>MPDITLGEQGFYLVSVEFKGEAREVMITWLQVGSDIHNYNKFLLPDSSIQLLAMPSQQPRSTARTGEPFAVELSSNSIGYKHDAIFLMWTTKSYAPILSYIVLYRAEEDINKPWKRINVPAEKSDGSENHYGSFEITGLHPDSVYQIQIQAKNQHGVSRIEDTWELRTQPEGKEVEKPQSRPRLGTDVSRHLDRNSQGSISSSSRPTFTRVSGFLAFLCAAVISL</sequence>
<dbReference type="InterPro" id="IPR003961">
    <property type="entry name" value="FN3_dom"/>
</dbReference>
<dbReference type="RefSeq" id="XP_014667499.1">
    <property type="nucleotide sequence ID" value="XM_014812013.1"/>
</dbReference>
<protein>
    <submittedName>
        <fullName evidence="4">Uncharacterized protein LOC106809067</fullName>
    </submittedName>
</protein>
<dbReference type="GeneID" id="106809067"/>
<feature type="compositionally biased region" description="Basic and acidic residues" evidence="1">
    <location>
        <begin position="167"/>
        <end position="179"/>
    </location>
</feature>
<dbReference type="CDD" id="cd00063">
    <property type="entry name" value="FN3"/>
    <property type="match status" value="1"/>
</dbReference>
<dbReference type="Gene3D" id="2.60.40.10">
    <property type="entry name" value="Immunoglobulins"/>
    <property type="match status" value="1"/>
</dbReference>
<gene>
    <name evidence="4" type="primary">LOC106809067</name>
</gene>
<dbReference type="SUPFAM" id="SSF49265">
    <property type="entry name" value="Fibronectin type III"/>
    <property type="match status" value="1"/>
</dbReference>
<feature type="region of interest" description="Disordered" evidence="1">
    <location>
        <begin position="167"/>
        <end position="206"/>
    </location>
</feature>
<name>A0ABM1E5M8_PRICU</name>
<reference evidence="4" key="1">
    <citation type="submission" date="2025-08" db="UniProtKB">
        <authorList>
            <consortium name="RefSeq"/>
        </authorList>
    </citation>
    <scope>IDENTIFICATION</scope>
</reference>
<evidence type="ECO:0000313" key="4">
    <source>
        <dbReference type="RefSeq" id="XP_014667499.1"/>
    </source>
</evidence>
<feature type="domain" description="Fibronectin type-III" evidence="2">
    <location>
        <begin position="67"/>
        <end position="171"/>
    </location>
</feature>
<dbReference type="PROSITE" id="PS50853">
    <property type="entry name" value="FN3"/>
    <property type="match status" value="1"/>
</dbReference>
<dbReference type="SMART" id="SM00060">
    <property type="entry name" value="FN3"/>
    <property type="match status" value="1"/>
</dbReference>
<evidence type="ECO:0000313" key="3">
    <source>
        <dbReference type="Proteomes" id="UP000695022"/>
    </source>
</evidence>
<organism evidence="3 4">
    <name type="scientific">Priapulus caudatus</name>
    <name type="common">Priapulid worm</name>
    <dbReference type="NCBI Taxonomy" id="37621"/>
    <lineage>
        <taxon>Eukaryota</taxon>
        <taxon>Metazoa</taxon>
        <taxon>Ecdysozoa</taxon>
        <taxon>Scalidophora</taxon>
        <taxon>Priapulida</taxon>
        <taxon>Priapulimorpha</taxon>
        <taxon>Priapulimorphida</taxon>
        <taxon>Priapulidae</taxon>
        <taxon>Priapulus</taxon>
    </lineage>
</organism>
<keyword evidence="3" id="KW-1185">Reference proteome</keyword>